<evidence type="ECO:0008006" key="3">
    <source>
        <dbReference type="Google" id="ProtNLM"/>
    </source>
</evidence>
<evidence type="ECO:0000313" key="2">
    <source>
        <dbReference type="Proteomes" id="UP001153954"/>
    </source>
</evidence>
<dbReference type="EMBL" id="CAKOGL010000023">
    <property type="protein sequence ID" value="CAH2101164.1"/>
    <property type="molecule type" value="Genomic_DNA"/>
</dbReference>
<accession>A0AAU9UNF8</accession>
<dbReference type="AlphaFoldDB" id="A0AAU9UNF8"/>
<reference evidence="1" key="1">
    <citation type="submission" date="2022-03" db="EMBL/GenBank/DDBJ databases">
        <authorList>
            <person name="Tunstrom K."/>
        </authorList>
    </citation>
    <scope>NUCLEOTIDE SEQUENCE</scope>
</reference>
<organism evidence="1 2">
    <name type="scientific">Euphydryas editha</name>
    <name type="common">Edith's checkerspot</name>
    <dbReference type="NCBI Taxonomy" id="104508"/>
    <lineage>
        <taxon>Eukaryota</taxon>
        <taxon>Metazoa</taxon>
        <taxon>Ecdysozoa</taxon>
        <taxon>Arthropoda</taxon>
        <taxon>Hexapoda</taxon>
        <taxon>Insecta</taxon>
        <taxon>Pterygota</taxon>
        <taxon>Neoptera</taxon>
        <taxon>Endopterygota</taxon>
        <taxon>Lepidoptera</taxon>
        <taxon>Glossata</taxon>
        <taxon>Ditrysia</taxon>
        <taxon>Papilionoidea</taxon>
        <taxon>Nymphalidae</taxon>
        <taxon>Nymphalinae</taxon>
        <taxon>Euphydryas</taxon>
    </lineage>
</organism>
<evidence type="ECO:0000313" key="1">
    <source>
        <dbReference type="EMBL" id="CAH2101164.1"/>
    </source>
</evidence>
<gene>
    <name evidence="1" type="ORF">EEDITHA_LOCUS15950</name>
</gene>
<protein>
    <recommendedName>
        <fullName evidence="3">PiggyBac transposable element-derived protein domain-containing protein</fullName>
    </recommendedName>
</protein>
<proteinExistence type="predicted"/>
<comment type="caution">
    <text evidence="1">The sequence shown here is derived from an EMBL/GenBank/DDBJ whole genome shotgun (WGS) entry which is preliminary data.</text>
</comment>
<name>A0AAU9UNF8_EUPED</name>
<sequence>MYLSFQSLDEEQSNILGASCFPSNDNTDLSRELQEVEQSVSQGVCDTVLQQLNDHDEWSTRTLPIIDFNFDGSSTGPKFDLKQTETPLDMFKLVFTENLIDQIIHYTNNYSIKLKNQDRPHTTNSRNCKFRPVDHQEIFF</sequence>
<keyword evidence="2" id="KW-1185">Reference proteome</keyword>
<dbReference type="Proteomes" id="UP001153954">
    <property type="component" value="Unassembled WGS sequence"/>
</dbReference>